<keyword evidence="1" id="KW-0472">Membrane</keyword>
<dbReference type="RefSeq" id="WP_188619668.1">
    <property type="nucleotide sequence ID" value="NZ_BMJE01000001.1"/>
</dbReference>
<accession>A0ABQ1JJ92</accession>
<evidence type="ECO:0000313" key="3">
    <source>
        <dbReference type="Proteomes" id="UP000615760"/>
    </source>
</evidence>
<protein>
    <recommendedName>
        <fullName evidence="4">BRCT domain-containing protein</fullName>
    </recommendedName>
</protein>
<keyword evidence="1" id="KW-1133">Transmembrane helix</keyword>
<organism evidence="2 3">
    <name type="scientific">Flavobacterium suaedae</name>
    <dbReference type="NCBI Taxonomy" id="1767027"/>
    <lineage>
        <taxon>Bacteria</taxon>
        <taxon>Pseudomonadati</taxon>
        <taxon>Bacteroidota</taxon>
        <taxon>Flavobacteriia</taxon>
        <taxon>Flavobacteriales</taxon>
        <taxon>Flavobacteriaceae</taxon>
        <taxon>Flavobacterium</taxon>
    </lineage>
</organism>
<reference evidence="3" key="1">
    <citation type="journal article" date="2019" name="Int. J. Syst. Evol. Microbiol.">
        <title>The Global Catalogue of Microorganisms (GCM) 10K type strain sequencing project: providing services to taxonomists for standard genome sequencing and annotation.</title>
        <authorList>
            <consortium name="The Broad Institute Genomics Platform"/>
            <consortium name="The Broad Institute Genome Sequencing Center for Infectious Disease"/>
            <person name="Wu L."/>
            <person name="Ma J."/>
        </authorList>
    </citation>
    <scope>NUCLEOTIDE SEQUENCE [LARGE SCALE GENOMIC DNA]</scope>
    <source>
        <strain evidence="3">CGMCC 1.15461</strain>
    </source>
</reference>
<dbReference type="Proteomes" id="UP000615760">
    <property type="component" value="Unassembled WGS sequence"/>
</dbReference>
<dbReference type="EMBL" id="BMJE01000001">
    <property type="protein sequence ID" value="GGB68157.1"/>
    <property type="molecule type" value="Genomic_DNA"/>
</dbReference>
<keyword evidence="3" id="KW-1185">Reference proteome</keyword>
<evidence type="ECO:0000256" key="1">
    <source>
        <dbReference type="SAM" id="Phobius"/>
    </source>
</evidence>
<proteinExistence type="predicted"/>
<comment type="caution">
    <text evidence="2">The sequence shown here is derived from an EMBL/GenBank/DDBJ whole genome shotgun (WGS) entry which is preliminary data.</text>
</comment>
<gene>
    <name evidence="2" type="ORF">GCM10007424_05200</name>
</gene>
<feature type="transmembrane region" description="Helical" evidence="1">
    <location>
        <begin position="6"/>
        <end position="22"/>
    </location>
</feature>
<keyword evidence="1" id="KW-0812">Transmembrane</keyword>
<evidence type="ECO:0000313" key="2">
    <source>
        <dbReference type="EMBL" id="GGB68157.1"/>
    </source>
</evidence>
<sequence>MKSEYIVVFAPIIVITLLVFLIRRTGIKSESAVKQTEIVADTIHNTPVSFGYKVVWFAVKSSNAEEVANSLHLKNVKPSGWKKGIDSAYKDKVYVSPPIDGWVLAVGWGLPSGDSKESITELKELANKLSKQFGEVQFFGTHRIVEYHCWVKSINGEIKRFYSYLGESGENLEIIGEPTEAESNYILIDTASEEAKQESYWEREDITYPDEELVMKIAEKWSINPTTLEDRNDIRGLGLLGNYK</sequence>
<name>A0ABQ1JJ92_9FLAO</name>
<evidence type="ECO:0008006" key="4">
    <source>
        <dbReference type="Google" id="ProtNLM"/>
    </source>
</evidence>